<feature type="transmembrane region" description="Helical" evidence="1">
    <location>
        <begin position="123"/>
        <end position="143"/>
    </location>
</feature>
<keyword evidence="1" id="KW-0472">Membrane</keyword>
<proteinExistence type="predicted"/>
<name>A0AAN7J2W6_QUERU</name>
<keyword evidence="1" id="KW-0812">Transmembrane</keyword>
<organism evidence="2 3">
    <name type="scientific">Quercus rubra</name>
    <name type="common">Northern red oak</name>
    <name type="synonym">Quercus borealis</name>
    <dbReference type="NCBI Taxonomy" id="3512"/>
    <lineage>
        <taxon>Eukaryota</taxon>
        <taxon>Viridiplantae</taxon>
        <taxon>Streptophyta</taxon>
        <taxon>Embryophyta</taxon>
        <taxon>Tracheophyta</taxon>
        <taxon>Spermatophyta</taxon>
        <taxon>Magnoliopsida</taxon>
        <taxon>eudicotyledons</taxon>
        <taxon>Gunneridae</taxon>
        <taxon>Pentapetalae</taxon>
        <taxon>rosids</taxon>
        <taxon>fabids</taxon>
        <taxon>Fagales</taxon>
        <taxon>Fagaceae</taxon>
        <taxon>Quercus</taxon>
    </lineage>
</organism>
<evidence type="ECO:0000256" key="1">
    <source>
        <dbReference type="SAM" id="Phobius"/>
    </source>
</evidence>
<dbReference type="AlphaFoldDB" id="A0AAN7J2W6"/>
<sequence length="148" mass="16848">MSSFNAYGINGEEENSHFIDDEDEQSFTAIGEDYASHPGDFQLTVTWPSTTPPHRLRSMNSTIQTLATPNLRSTRSTWIMEMGTRTVTVVSVKMESASASTTVFSASKVRWFRHRPKWSQRKVLLFMNGGVSISVLLIYYLFIHFCEI</sequence>
<comment type="caution">
    <text evidence="2">The sequence shown here is derived from an EMBL/GenBank/DDBJ whole genome shotgun (WGS) entry which is preliminary data.</text>
</comment>
<protein>
    <submittedName>
        <fullName evidence="2">Uncharacterized protein</fullName>
    </submittedName>
</protein>
<keyword evidence="1" id="KW-1133">Transmembrane helix</keyword>
<evidence type="ECO:0000313" key="2">
    <source>
        <dbReference type="EMBL" id="KAK4596110.1"/>
    </source>
</evidence>
<accession>A0AAN7J2W6</accession>
<keyword evidence="3" id="KW-1185">Reference proteome</keyword>
<reference evidence="2 3" key="1">
    <citation type="journal article" date="2023" name="G3 (Bethesda)">
        <title>A haplotype-resolved chromosome-scale genome for Quercus rubra L. provides insights into the genetics of adaptive traits for red oak species.</title>
        <authorList>
            <person name="Kapoor B."/>
            <person name="Jenkins J."/>
            <person name="Schmutz J."/>
            <person name="Zhebentyayeva T."/>
            <person name="Kuelheim C."/>
            <person name="Coggeshall M."/>
            <person name="Heim C."/>
            <person name="Lasky J.R."/>
            <person name="Leites L."/>
            <person name="Islam-Faridi N."/>
            <person name="Romero-Severson J."/>
            <person name="DeLeo V.L."/>
            <person name="Lucas S.M."/>
            <person name="Lazic D."/>
            <person name="Gailing O."/>
            <person name="Carlson J."/>
            <person name="Staton M."/>
        </authorList>
    </citation>
    <scope>NUCLEOTIDE SEQUENCE [LARGE SCALE GENOMIC DNA]</scope>
    <source>
        <strain evidence="2">Pseudo-F2</strain>
    </source>
</reference>
<gene>
    <name evidence="2" type="ORF">RGQ29_014249</name>
</gene>
<evidence type="ECO:0000313" key="3">
    <source>
        <dbReference type="Proteomes" id="UP001324115"/>
    </source>
</evidence>
<dbReference type="Proteomes" id="UP001324115">
    <property type="component" value="Unassembled WGS sequence"/>
</dbReference>
<dbReference type="EMBL" id="JAXUIC010000003">
    <property type="protein sequence ID" value="KAK4596110.1"/>
    <property type="molecule type" value="Genomic_DNA"/>
</dbReference>